<dbReference type="InterPro" id="IPR016186">
    <property type="entry name" value="C-type_lectin-like/link_sf"/>
</dbReference>
<feature type="non-terminal residue" evidence="3">
    <location>
        <position position="237"/>
    </location>
</feature>
<comment type="caution">
    <text evidence="3">The sequence shown here is derived from an EMBL/GenBank/DDBJ whole genome shotgun (WGS) entry which is preliminary data.</text>
</comment>
<accession>A0A7L1MWB3</accession>
<evidence type="ECO:0000313" key="3">
    <source>
        <dbReference type="EMBL" id="NXN91868.1"/>
    </source>
</evidence>
<dbReference type="PANTHER" id="PTHR15028">
    <property type="entry name" value="CD72-RELATED"/>
    <property type="match status" value="1"/>
</dbReference>
<keyword evidence="2" id="KW-1133">Transmembrane helix</keyword>
<dbReference type="PANTHER" id="PTHR15028:SF6">
    <property type="entry name" value="B-CELL DIFFERENTIATION ANTIGEN CD72"/>
    <property type="match status" value="1"/>
</dbReference>
<dbReference type="EMBL" id="VXBP01000708">
    <property type="protein sequence ID" value="NXN91868.1"/>
    <property type="molecule type" value="Genomic_DNA"/>
</dbReference>
<evidence type="ECO:0000256" key="1">
    <source>
        <dbReference type="SAM" id="Coils"/>
    </source>
</evidence>
<feature type="non-terminal residue" evidence="3">
    <location>
        <position position="1"/>
    </location>
</feature>
<dbReference type="InterPro" id="IPR016187">
    <property type="entry name" value="CTDL_fold"/>
</dbReference>
<dbReference type="GO" id="GO:0004888">
    <property type="term" value="F:transmembrane signaling receptor activity"/>
    <property type="evidence" value="ECO:0007669"/>
    <property type="project" value="InterPro"/>
</dbReference>
<reference evidence="3 4" key="1">
    <citation type="submission" date="2019-09" db="EMBL/GenBank/DDBJ databases">
        <title>Bird 10,000 Genomes (B10K) Project - Family phase.</title>
        <authorList>
            <person name="Zhang G."/>
        </authorList>
    </citation>
    <scope>NUCLEOTIDE SEQUENCE [LARGE SCALE GENOMIC DNA]</scope>
    <source>
        <strain evidence="3">B10K-DU-002-35</strain>
        <tissue evidence="3">Muscle</tissue>
    </source>
</reference>
<gene>
    <name evidence="3" type="primary">Cd72_2</name>
    <name evidence="3" type="ORF">RHICYA_R12824</name>
</gene>
<dbReference type="SUPFAM" id="SSF56436">
    <property type="entry name" value="C-type lectin-like"/>
    <property type="match status" value="1"/>
</dbReference>
<evidence type="ECO:0000313" key="4">
    <source>
        <dbReference type="Proteomes" id="UP000565785"/>
    </source>
</evidence>
<dbReference type="Gene3D" id="3.10.100.10">
    <property type="entry name" value="Mannose-Binding Protein A, subunit A"/>
    <property type="match status" value="1"/>
</dbReference>
<keyword evidence="1" id="KW-0175">Coiled coil</keyword>
<dbReference type="Proteomes" id="UP000565785">
    <property type="component" value="Unassembled WGS sequence"/>
</dbReference>
<dbReference type="AlphaFoldDB" id="A0A7L1MWB3"/>
<protein>
    <submittedName>
        <fullName evidence="3">CD72 protein</fullName>
    </submittedName>
</protein>
<name>A0A7L1MWB3_RHICY</name>
<dbReference type="OrthoDB" id="8953283at2759"/>
<proteinExistence type="predicted"/>
<keyword evidence="2" id="KW-0472">Membrane</keyword>
<keyword evidence="4" id="KW-1185">Reference proteome</keyword>
<evidence type="ECO:0000256" key="2">
    <source>
        <dbReference type="SAM" id="Phobius"/>
    </source>
</evidence>
<sequence>MAKSVVYADLKFAESHLPTTSACPTEPDETDSPYENVPLGPVPLGLMSVEPRPGRWPRHWRVLVGLLAATLLLLVAAVALGVCYWQVTHSLQDTSREHAAQQSRLSQEVSAREQSLEQTQLELAWARAELQRAWQEGNHSRLELGSRDAELGRTRQELAHLEKEMQEVQGKLKRTESTVNSLRACLTTECCPLGWVIYMGKCLFISVQKKSWWKSREHCQSRSAQLLIQGNWPSWAL</sequence>
<dbReference type="InterPro" id="IPR039689">
    <property type="entry name" value="CD72"/>
</dbReference>
<feature type="coiled-coil region" evidence="1">
    <location>
        <begin position="151"/>
        <end position="178"/>
    </location>
</feature>
<keyword evidence="2" id="KW-0812">Transmembrane</keyword>
<feature type="transmembrane region" description="Helical" evidence="2">
    <location>
        <begin position="62"/>
        <end position="87"/>
    </location>
</feature>
<organism evidence="3 4">
    <name type="scientific">Rhinopomastus cyanomelas</name>
    <name type="common">Common scimitarbill</name>
    <dbReference type="NCBI Taxonomy" id="113115"/>
    <lineage>
        <taxon>Eukaryota</taxon>
        <taxon>Metazoa</taxon>
        <taxon>Chordata</taxon>
        <taxon>Craniata</taxon>
        <taxon>Vertebrata</taxon>
        <taxon>Euteleostomi</taxon>
        <taxon>Archelosauria</taxon>
        <taxon>Archosauria</taxon>
        <taxon>Dinosauria</taxon>
        <taxon>Saurischia</taxon>
        <taxon>Theropoda</taxon>
        <taxon>Coelurosauria</taxon>
        <taxon>Aves</taxon>
        <taxon>Neognathae</taxon>
        <taxon>Neoaves</taxon>
        <taxon>Telluraves</taxon>
        <taxon>Coraciimorphae</taxon>
        <taxon>Bucerotiformes</taxon>
        <taxon>Rhinopomastidae</taxon>
        <taxon>Rhinopomastus</taxon>
    </lineage>
</organism>
<dbReference type="GO" id="GO:0005886">
    <property type="term" value="C:plasma membrane"/>
    <property type="evidence" value="ECO:0007669"/>
    <property type="project" value="InterPro"/>
</dbReference>